<evidence type="ECO:0000313" key="8">
    <source>
        <dbReference type="Proteomes" id="UP000305457"/>
    </source>
</evidence>
<evidence type="ECO:0000313" key="9">
    <source>
        <dbReference type="Proteomes" id="UP000315201"/>
    </source>
</evidence>
<comment type="catalytic activity">
    <reaction evidence="5">
        <text>pseudouridine(1915) in 23S rRNA + S-adenosyl-L-methionine = N(3)-methylpseudouridine(1915) in 23S rRNA + S-adenosyl-L-homocysteine + H(+)</text>
        <dbReference type="Rhea" id="RHEA:42752"/>
        <dbReference type="Rhea" id="RHEA-COMP:10221"/>
        <dbReference type="Rhea" id="RHEA-COMP:10222"/>
        <dbReference type="ChEBI" id="CHEBI:15378"/>
        <dbReference type="ChEBI" id="CHEBI:57856"/>
        <dbReference type="ChEBI" id="CHEBI:59789"/>
        <dbReference type="ChEBI" id="CHEBI:65314"/>
        <dbReference type="ChEBI" id="CHEBI:74486"/>
        <dbReference type="EC" id="2.1.1.177"/>
    </reaction>
</comment>
<dbReference type="Proteomes" id="UP000305457">
    <property type="component" value="Chromosome"/>
</dbReference>
<proteinExistence type="inferred from homology"/>
<keyword evidence="1 5" id="KW-0489">Methyltransferase</keyword>
<dbReference type="PIRSF" id="PIRSF004505">
    <property type="entry name" value="MT_bac"/>
    <property type="match status" value="1"/>
</dbReference>
<dbReference type="InterPro" id="IPR029028">
    <property type="entry name" value="Alpha/beta_knot_MTases"/>
</dbReference>
<dbReference type="InterPro" id="IPR029026">
    <property type="entry name" value="tRNA_m1G_MTases_N"/>
</dbReference>
<name>A0A4Y6I5P2_9MOLU</name>
<dbReference type="HAMAP" id="MF_00658">
    <property type="entry name" value="23SrRNA_methyltr_H"/>
    <property type="match status" value="1"/>
</dbReference>
<dbReference type="RefSeq" id="WP_139592125.1">
    <property type="nucleotide sequence ID" value="NZ_CP040825.1"/>
</dbReference>
<dbReference type="EC" id="2.1.1.177" evidence="5"/>
<dbReference type="OrthoDB" id="9806643at2"/>
<keyword evidence="9" id="KW-1185">Reference proteome</keyword>
<evidence type="ECO:0000256" key="5">
    <source>
        <dbReference type="HAMAP-Rule" id="MF_00658"/>
    </source>
</evidence>
<keyword evidence="2 5" id="KW-0808">Transferase</keyword>
<feature type="binding site" evidence="5">
    <location>
        <position position="96"/>
    </location>
    <ligand>
        <name>S-adenosyl-L-methionine</name>
        <dbReference type="ChEBI" id="CHEBI:59789"/>
    </ligand>
</feature>
<dbReference type="PANTHER" id="PTHR33603:SF1">
    <property type="entry name" value="RIBOSOMAL RNA LARGE SUBUNIT METHYLTRANSFERASE H"/>
    <property type="match status" value="1"/>
</dbReference>
<evidence type="ECO:0000256" key="4">
    <source>
        <dbReference type="ARBA" id="ARBA00038303"/>
    </source>
</evidence>
<evidence type="ECO:0000256" key="2">
    <source>
        <dbReference type="ARBA" id="ARBA00022679"/>
    </source>
</evidence>
<evidence type="ECO:0000313" key="7">
    <source>
        <dbReference type="EMBL" id="QDF64936.1"/>
    </source>
</evidence>
<dbReference type="Gene3D" id="3.40.1280.10">
    <property type="match status" value="1"/>
</dbReference>
<keyword evidence="5" id="KW-0698">rRNA processing</keyword>
<comment type="function">
    <text evidence="5">Specifically methylates the pseudouridine at position 1915 (m3Psi1915) in 23S rRNA.</text>
</comment>
<sequence>MKLNIIAVGSLSKEYTVLFNDYAKKINYFAKLNIIEIKEQKIENIDLKIKKETELILEKIPKNSEVYYLSLRGKQLDSVEFSKLYTEKDNITFIIGGSNGVDETYFQNQINFSKMTFPHQLFRVMLVEQIYRGFTIKNNITYHK</sequence>
<comment type="subunit">
    <text evidence="5">Homodimer.</text>
</comment>
<dbReference type="KEGG" id="mnh:FG904_01240"/>
<feature type="binding site" evidence="5">
    <location>
        <begin position="112"/>
        <end position="117"/>
    </location>
    <ligand>
        <name>S-adenosyl-L-methionine</name>
        <dbReference type="ChEBI" id="CHEBI:59789"/>
    </ligand>
</feature>
<feature type="binding site" evidence="5">
    <location>
        <position position="69"/>
    </location>
    <ligand>
        <name>S-adenosyl-L-methionine</name>
        <dbReference type="ChEBI" id="CHEBI:59789"/>
    </ligand>
</feature>
<dbReference type="EMBL" id="CP041147">
    <property type="protein sequence ID" value="QDF64936.1"/>
    <property type="molecule type" value="Genomic_DNA"/>
</dbReference>
<accession>A0A5B7XV71</accession>
<dbReference type="AlphaFoldDB" id="A0A4Y6I5P2"/>
<dbReference type="InterPro" id="IPR003742">
    <property type="entry name" value="RlmH-like"/>
</dbReference>
<dbReference type="GO" id="GO:0005737">
    <property type="term" value="C:cytoplasm"/>
    <property type="evidence" value="ECO:0007669"/>
    <property type="project" value="UniProtKB-SubCell"/>
</dbReference>
<reference evidence="7 9" key="1">
    <citation type="submission" date="2019-06" db="EMBL/GenBank/DDBJ databases">
        <title>Mycoplasma nasistruthionis sp. nov. str Ms03.</title>
        <authorList>
            <person name="Botes A."/>
        </authorList>
    </citation>
    <scope>NUCLEOTIDE SEQUENCE [LARGE SCALE GENOMIC DNA]</scope>
    <source>
        <strain evidence="7 9">Ms03</strain>
    </source>
</reference>
<dbReference type="PANTHER" id="PTHR33603">
    <property type="entry name" value="METHYLTRANSFERASE"/>
    <property type="match status" value="1"/>
</dbReference>
<dbReference type="Pfam" id="PF02590">
    <property type="entry name" value="SPOUT_MTase"/>
    <property type="match status" value="1"/>
</dbReference>
<accession>A0A4Y6I5P2</accession>
<protein>
    <recommendedName>
        <fullName evidence="5">Ribosomal RNA large subunit methyltransferase H</fullName>
        <ecNumber evidence="5">2.1.1.177</ecNumber>
    </recommendedName>
    <alternativeName>
        <fullName evidence="5">23S rRNA (pseudouridine1915-N3)-methyltransferase</fullName>
    </alternativeName>
    <alternativeName>
        <fullName evidence="5">23S rRNA m3Psi1915 methyltransferase</fullName>
    </alternativeName>
    <alternativeName>
        <fullName evidence="5">rRNA (pseudouridine-N3-)-methyltransferase RlmH</fullName>
    </alternativeName>
</protein>
<gene>
    <name evidence="5" type="primary">rlmH</name>
    <name evidence="6" type="ORF">FG904_01240</name>
    <name evidence="7" type="ORF">FIV53_01260</name>
</gene>
<organism evidence="7 9">
    <name type="scientific">Mycoplasma nasistruthionis</name>
    <dbReference type="NCBI Taxonomy" id="353852"/>
    <lineage>
        <taxon>Bacteria</taxon>
        <taxon>Bacillati</taxon>
        <taxon>Mycoplasmatota</taxon>
        <taxon>Mollicutes</taxon>
        <taxon>Mycoplasmataceae</taxon>
        <taxon>Mycoplasma</taxon>
    </lineage>
</organism>
<evidence type="ECO:0000256" key="3">
    <source>
        <dbReference type="ARBA" id="ARBA00022691"/>
    </source>
</evidence>
<keyword evidence="3 5" id="KW-0949">S-adenosyl-L-methionine</keyword>
<dbReference type="EMBL" id="CP040825">
    <property type="protein sequence ID" value="QCZ36642.1"/>
    <property type="molecule type" value="Genomic_DNA"/>
</dbReference>
<keyword evidence="5" id="KW-0963">Cytoplasm</keyword>
<evidence type="ECO:0000313" key="6">
    <source>
        <dbReference type="EMBL" id="QCZ36642.1"/>
    </source>
</evidence>
<reference evidence="6 8" key="2">
    <citation type="submission" date="2019-06" db="EMBL/GenBank/DDBJ databases">
        <title>Mycoplasma sp. 2F1A isolated from ostrich.</title>
        <authorList>
            <person name="Spergser J."/>
        </authorList>
    </citation>
    <scope>NUCLEOTIDE SEQUENCE [LARGE SCALE GENOMIC DNA]</scope>
    <source>
        <strain evidence="6 8">2F1A</strain>
    </source>
</reference>
<dbReference type="GO" id="GO:0070038">
    <property type="term" value="F:rRNA (pseudouridine-N3-)-methyltransferase activity"/>
    <property type="evidence" value="ECO:0007669"/>
    <property type="project" value="UniProtKB-UniRule"/>
</dbReference>
<dbReference type="CDD" id="cd18081">
    <property type="entry name" value="RlmH-like"/>
    <property type="match status" value="1"/>
</dbReference>
<comment type="similarity">
    <text evidence="4 5">Belongs to the RNA methyltransferase RlmH family.</text>
</comment>
<dbReference type="Proteomes" id="UP000315201">
    <property type="component" value="Chromosome"/>
</dbReference>
<evidence type="ECO:0000256" key="1">
    <source>
        <dbReference type="ARBA" id="ARBA00022603"/>
    </source>
</evidence>
<dbReference type="SUPFAM" id="SSF75217">
    <property type="entry name" value="alpha/beta knot"/>
    <property type="match status" value="1"/>
</dbReference>
<comment type="subcellular location">
    <subcellularLocation>
        <location evidence="5">Cytoplasm</location>
    </subcellularLocation>
</comment>